<comment type="caution">
    <text evidence="1">The sequence shown here is derived from an EMBL/GenBank/DDBJ whole genome shotgun (WGS) entry which is preliminary data.</text>
</comment>
<dbReference type="Proteomes" id="UP000828941">
    <property type="component" value="Chromosome 7"/>
</dbReference>
<reference evidence="1 2" key="1">
    <citation type="journal article" date="2022" name="DNA Res.">
        <title>Chromosomal-level genome assembly of the orchid tree Bauhinia variegata (Leguminosae; Cercidoideae) supports the allotetraploid origin hypothesis of Bauhinia.</title>
        <authorList>
            <person name="Zhong Y."/>
            <person name="Chen Y."/>
            <person name="Zheng D."/>
            <person name="Pang J."/>
            <person name="Liu Y."/>
            <person name="Luo S."/>
            <person name="Meng S."/>
            <person name="Qian L."/>
            <person name="Wei D."/>
            <person name="Dai S."/>
            <person name="Zhou R."/>
        </authorList>
    </citation>
    <scope>NUCLEOTIDE SEQUENCE [LARGE SCALE GENOMIC DNA]</scope>
    <source>
        <strain evidence="1">BV-YZ2020</strain>
    </source>
</reference>
<accession>A0ACB9N6F3</accession>
<evidence type="ECO:0000313" key="1">
    <source>
        <dbReference type="EMBL" id="KAI4331881.1"/>
    </source>
</evidence>
<protein>
    <submittedName>
        <fullName evidence="1">Uncharacterized protein</fullName>
    </submittedName>
</protein>
<proteinExistence type="predicted"/>
<gene>
    <name evidence="1" type="ORF">L6164_016832</name>
</gene>
<dbReference type="EMBL" id="CM039432">
    <property type="protein sequence ID" value="KAI4331881.1"/>
    <property type="molecule type" value="Genomic_DNA"/>
</dbReference>
<evidence type="ECO:0000313" key="2">
    <source>
        <dbReference type="Proteomes" id="UP000828941"/>
    </source>
</evidence>
<organism evidence="1 2">
    <name type="scientific">Bauhinia variegata</name>
    <name type="common">Purple orchid tree</name>
    <name type="synonym">Phanera variegata</name>
    <dbReference type="NCBI Taxonomy" id="167791"/>
    <lineage>
        <taxon>Eukaryota</taxon>
        <taxon>Viridiplantae</taxon>
        <taxon>Streptophyta</taxon>
        <taxon>Embryophyta</taxon>
        <taxon>Tracheophyta</taxon>
        <taxon>Spermatophyta</taxon>
        <taxon>Magnoliopsida</taxon>
        <taxon>eudicotyledons</taxon>
        <taxon>Gunneridae</taxon>
        <taxon>Pentapetalae</taxon>
        <taxon>rosids</taxon>
        <taxon>fabids</taxon>
        <taxon>Fabales</taxon>
        <taxon>Fabaceae</taxon>
        <taxon>Cercidoideae</taxon>
        <taxon>Cercideae</taxon>
        <taxon>Bauhiniinae</taxon>
        <taxon>Bauhinia</taxon>
    </lineage>
</organism>
<keyword evidence="2" id="KW-1185">Reference proteome</keyword>
<name>A0ACB9N6F3_BAUVA</name>
<sequence length="134" mass="14650">MASDKGGTSCIMQIAFLDSIYLVDTIQTIFHDCKQDSRELYSQFGIMLNNGKDIQNAYSLTEEFVFGITSEEETESSIVEILIGAAKMLEDVDCSSLNVDGSTSEEESFTVLAGWLQNNDGCLLGFSFEGMAIA</sequence>